<gene>
    <name evidence="2" type="ORF">GNQ20_30010</name>
</gene>
<proteinExistence type="predicted"/>
<evidence type="ECO:0000313" key="2">
    <source>
        <dbReference type="EMBL" id="MUI62056.1"/>
    </source>
</evidence>
<evidence type="ECO:0008006" key="3">
    <source>
        <dbReference type="Google" id="ProtNLM"/>
    </source>
</evidence>
<reference evidence="2" key="1">
    <citation type="submission" date="2019-11" db="EMBL/GenBank/DDBJ databases">
        <title>Genomes of ocular Pseudomonas aeruginosa isolates.</title>
        <authorList>
            <person name="Khan M."/>
            <person name="Rice S.A."/>
            <person name="Willcox M.D.P."/>
            <person name="Stapleton F."/>
        </authorList>
    </citation>
    <scope>NUCLEOTIDE SEQUENCE</scope>
    <source>
        <strain evidence="2">PA206</strain>
    </source>
</reference>
<dbReference type="AlphaFoldDB" id="A0A6A9K6W7"/>
<keyword evidence="1" id="KW-1133">Transmembrane helix</keyword>
<comment type="caution">
    <text evidence="2">The sequence shown here is derived from an EMBL/GenBank/DDBJ whole genome shotgun (WGS) entry which is preliminary data.</text>
</comment>
<feature type="transmembrane region" description="Helical" evidence="1">
    <location>
        <begin position="44"/>
        <end position="66"/>
    </location>
</feature>
<protein>
    <recommendedName>
        <fullName evidence="3">Zinc-ribbon domain-containing protein</fullName>
    </recommendedName>
</protein>
<accession>A0A6A9K6W7</accession>
<keyword evidence="1" id="KW-0812">Transmembrane</keyword>
<sequence length="131" mass="15160">MHRFRCCVGHEWQRRSRDALVNLLCPRCMSHALALKRMDSLRRLYEAVAGWGGLLLLENVYFGLVWHYRFVCRQGHEWRTNARNVLNGSWCPQCARLRRGRLMRSNGLDDLAARSSSPALDAVHRALPAET</sequence>
<dbReference type="EMBL" id="WOAJ01000022">
    <property type="protein sequence ID" value="MUI62056.1"/>
    <property type="molecule type" value="Genomic_DNA"/>
</dbReference>
<keyword evidence="1" id="KW-0472">Membrane</keyword>
<name>A0A6A9K6W7_PSEAI</name>
<dbReference type="RefSeq" id="WP_114232951.1">
    <property type="nucleotide sequence ID" value="NZ_CAADNH010000335.1"/>
</dbReference>
<organism evidence="2">
    <name type="scientific">Pseudomonas aeruginosa</name>
    <dbReference type="NCBI Taxonomy" id="287"/>
    <lineage>
        <taxon>Bacteria</taxon>
        <taxon>Pseudomonadati</taxon>
        <taxon>Pseudomonadota</taxon>
        <taxon>Gammaproteobacteria</taxon>
        <taxon>Pseudomonadales</taxon>
        <taxon>Pseudomonadaceae</taxon>
        <taxon>Pseudomonas</taxon>
    </lineage>
</organism>
<evidence type="ECO:0000256" key="1">
    <source>
        <dbReference type="SAM" id="Phobius"/>
    </source>
</evidence>